<evidence type="ECO:0000313" key="2">
    <source>
        <dbReference type="EMBL" id="GIO50556.1"/>
    </source>
</evidence>
<dbReference type="Proteomes" id="UP000682811">
    <property type="component" value="Unassembled WGS sequence"/>
</dbReference>
<gene>
    <name evidence="2" type="ORF">J34TS1_53210</name>
</gene>
<keyword evidence="1" id="KW-0732">Signal</keyword>
<dbReference type="AlphaFoldDB" id="A0A919YF58"/>
<accession>A0A919YF58</accession>
<feature type="signal peptide" evidence="1">
    <location>
        <begin position="1"/>
        <end position="22"/>
    </location>
</feature>
<sequence>MKKRLSLLLMAFILLMPTTIFAAPDNSNDASSVNVNAEEEEALPPKLQELQDYADMLAPIEVYEDKAIAEYQKYSIVTTSNRKTVYNSLVNVVIPNYKKVVSMTAKVKAPNAELQSIHNLMVKGTQLQLEAFDLMQQAIYKKKSLTPANNKLEAGRKLIAQYTAKLEEYAKKYSE</sequence>
<keyword evidence="3" id="KW-1185">Reference proteome</keyword>
<dbReference type="RefSeq" id="WP_194233817.1">
    <property type="nucleotide sequence ID" value="NZ_AP025343.1"/>
</dbReference>
<evidence type="ECO:0000313" key="3">
    <source>
        <dbReference type="Proteomes" id="UP000682811"/>
    </source>
</evidence>
<organism evidence="2 3">
    <name type="scientific">Paenibacillus azoreducens</name>
    <dbReference type="NCBI Taxonomy" id="116718"/>
    <lineage>
        <taxon>Bacteria</taxon>
        <taxon>Bacillati</taxon>
        <taxon>Bacillota</taxon>
        <taxon>Bacilli</taxon>
        <taxon>Bacillales</taxon>
        <taxon>Paenibacillaceae</taxon>
        <taxon>Paenibacillus</taxon>
    </lineage>
</organism>
<name>A0A919YF58_9BACL</name>
<evidence type="ECO:0000256" key="1">
    <source>
        <dbReference type="SAM" id="SignalP"/>
    </source>
</evidence>
<reference evidence="2 3" key="1">
    <citation type="submission" date="2021-03" db="EMBL/GenBank/DDBJ databases">
        <title>Antimicrobial resistance genes in bacteria isolated from Japanese honey, and their potential for conferring macrolide and lincosamide resistance in the American foulbrood pathogen Paenibacillus larvae.</title>
        <authorList>
            <person name="Okamoto M."/>
            <person name="Kumagai M."/>
            <person name="Kanamori H."/>
            <person name="Takamatsu D."/>
        </authorList>
    </citation>
    <scope>NUCLEOTIDE SEQUENCE [LARGE SCALE GENOMIC DNA]</scope>
    <source>
        <strain evidence="2 3">J34TS1</strain>
    </source>
</reference>
<feature type="chain" id="PRO_5037632597" evidence="1">
    <location>
        <begin position="23"/>
        <end position="175"/>
    </location>
</feature>
<comment type="caution">
    <text evidence="2">The sequence shown here is derived from an EMBL/GenBank/DDBJ whole genome shotgun (WGS) entry which is preliminary data.</text>
</comment>
<dbReference type="EMBL" id="BORT01000034">
    <property type="protein sequence ID" value="GIO50556.1"/>
    <property type="molecule type" value="Genomic_DNA"/>
</dbReference>
<protein>
    <submittedName>
        <fullName evidence="2">Uncharacterized protein</fullName>
    </submittedName>
</protein>
<proteinExistence type="predicted"/>